<protein>
    <submittedName>
        <fullName evidence="7">Iron export ABC transporter permease subunit FetB</fullName>
    </submittedName>
</protein>
<feature type="transmembrane region" description="Helical" evidence="6">
    <location>
        <begin position="245"/>
        <end position="271"/>
    </location>
</feature>
<dbReference type="Proteomes" id="UP000630660">
    <property type="component" value="Unassembled WGS sequence"/>
</dbReference>
<sequence>MNADSLVDVLRAVADPSTTVQSYSAAQISVLSLGISLVFVVVSLIISFGLRLKMWKEILVATIRTILQLLLAGFVLAFVFRWNIWYVTLILLVVMIVIASFESIRRQKHKSAGLFFIVGFGLLASAAFSLVIVIAFVLNIKPWYEPQYLISMGGLVIGNSMTAAALVLNRMWGDMKLRQKEVESLLALGASPYQAAGASIRESVKMALIPTINAMMVVGIVKLPGIMTGQIMAGQPPASAIRYQIVVMFLILGAATITAAITALFGYKFYFTPAQQLKKNMFV</sequence>
<comment type="similarity">
    <text evidence="2">Belongs to the UPF0014 family.</text>
</comment>
<feature type="transmembrane region" description="Helical" evidence="6">
    <location>
        <begin position="58"/>
        <end position="78"/>
    </location>
</feature>
<evidence type="ECO:0000256" key="5">
    <source>
        <dbReference type="ARBA" id="ARBA00023136"/>
    </source>
</evidence>
<dbReference type="PANTHER" id="PTHR30028:SF0">
    <property type="entry name" value="PROTEIN ALUMINUM SENSITIVE 3"/>
    <property type="match status" value="1"/>
</dbReference>
<feature type="transmembrane region" description="Helical" evidence="6">
    <location>
        <begin position="25"/>
        <end position="46"/>
    </location>
</feature>
<keyword evidence="5 6" id="KW-0472">Membrane</keyword>
<keyword evidence="4 6" id="KW-1133">Transmembrane helix</keyword>
<evidence type="ECO:0000256" key="4">
    <source>
        <dbReference type="ARBA" id="ARBA00022989"/>
    </source>
</evidence>
<keyword evidence="3 6" id="KW-0812">Transmembrane</keyword>
<evidence type="ECO:0000256" key="2">
    <source>
        <dbReference type="ARBA" id="ARBA00005268"/>
    </source>
</evidence>
<dbReference type="GO" id="GO:0005886">
    <property type="term" value="C:plasma membrane"/>
    <property type="evidence" value="ECO:0007669"/>
    <property type="project" value="TreeGrafter"/>
</dbReference>
<feature type="transmembrane region" description="Helical" evidence="6">
    <location>
        <begin position="113"/>
        <end position="136"/>
    </location>
</feature>
<dbReference type="PANTHER" id="PTHR30028">
    <property type="entry name" value="UPF0014 INNER MEMBRANE PROTEIN YBBM-RELATED"/>
    <property type="match status" value="1"/>
</dbReference>
<dbReference type="Pfam" id="PF03649">
    <property type="entry name" value="UPF0014"/>
    <property type="match status" value="1"/>
</dbReference>
<dbReference type="EMBL" id="WJKJ01000080">
    <property type="protein sequence ID" value="MBD3364082.1"/>
    <property type="molecule type" value="Genomic_DNA"/>
</dbReference>
<comment type="caution">
    <text evidence="7">The sequence shown here is derived from an EMBL/GenBank/DDBJ whole genome shotgun (WGS) entry which is preliminary data.</text>
</comment>
<comment type="subcellular location">
    <subcellularLocation>
        <location evidence="1">Membrane</location>
        <topology evidence="1">Multi-pass membrane protein</topology>
    </subcellularLocation>
</comment>
<evidence type="ECO:0000313" key="7">
    <source>
        <dbReference type="EMBL" id="MBD3364082.1"/>
    </source>
</evidence>
<dbReference type="AlphaFoldDB" id="A0A9D5K889"/>
<feature type="transmembrane region" description="Helical" evidence="6">
    <location>
        <begin position="84"/>
        <end position="101"/>
    </location>
</feature>
<gene>
    <name evidence="7" type="primary">fetB</name>
    <name evidence="7" type="ORF">GF359_02590</name>
</gene>
<evidence type="ECO:0000256" key="6">
    <source>
        <dbReference type="SAM" id="Phobius"/>
    </source>
</evidence>
<organism evidence="7 8">
    <name type="scientific">candidate division WOR-3 bacterium</name>
    <dbReference type="NCBI Taxonomy" id="2052148"/>
    <lineage>
        <taxon>Bacteria</taxon>
        <taxon>Bacteria division WOR-3</taxon>
    </lineage>
</organism>
<name>A0A9D5K889_UNCW3</name>
<evidence type="ECO:0000313" key="8">
    <source>
        <dbReference type="Proteomes" id="UP000630660"/>
    </source>
</evidence>
<feature type="transmembrane region" description="Helical" evidence="6">
    <location>
        <begin position="148"/>
        <end position="168"/>
    </location>
</feature>
<evidence type="ECO:0000256" key="1">
    <source>
        <dbReference type="ARBA" id="ARBA00004141"/>
    </source>
</evidence>
<dbReference type="InterPro" id="IPR005226">
    <property type="entry name" value="UPF0014_fam"/>
</dbReference>
<feature type="transmembrane region" description="Helical" evidence="6">
    <location>
        <begin position="211"/>
        <end position="233"/>
    </location>
</feature>
<proteinExistence type="inferred from homology"/>
<evidence type="ECO:0000256" key="3">
    <source>
        <dbReference type="ARBA" id="ARBA00022692"/>
    </source>
</evidence>
<reference evidence="7" key="1">
    <citation type="submission" date="2019-11" db="EMBL/GenBank/DDBJ databases">
        <title>Microbial mats filling the niche in hypersaline microbial mats.</title>
        <authorList>
            <person name="Wong H.L."/>
            <person name="Macleod F.I."/>
            <person name="White R.A. III"/>
            <person name="Burns B.P."/>
        </authorList>
    </citation>
    <scope>NUCLEOTIDE SEQUENCE</scope>
    <source>
        <strain evidence="7">Bin_327</strain>
    </source>
</reference>
<accession>A0A9D5K889</accession>